<keyword evidence="2" id="KW-1003">Cell membrane</keyword>
<feature type="transmembrane region" description="Helical" evidence="6">
    <location>
        <begin position="80"/>
        <end position="100"/>
    </location>
</feature>
<comment type="subcellular location">
    <subcellularLocation>
        <location evidence="1">Cell membrane</location>
        <topology evidence="1">Multi-pass membrane protein</topology>
    </subcellularLocation>
</comment>
<sequence>MNHCNILSVTSRYRFAAYLTGATAARTGDELSGPAVLLLGVGASGAVAGSTLLAGLTIAAAVGGPLLGAILDRSRKPGRVLAIGLIGYAAGLAAITALFGAAPFELVVGIAVATGLLAPAIGGGWTAQVPALVPAEKLGRASTLDAMTFTAAALVGPGVAGLLATAAGAPAAMVVAGVLTLIAVPFAWRLPGNGERQRPRFFEAAAVLVRNPALRQSTATSTLSCVGIGMAFVCYPLIGAQRLGNAGYGTLLLVGLSVASLLANAVLSRRSYSPDRAVQLSTVAIGIGLAGAAVAPNAVPLVAAVALTGIGEGPQLAALFSVRHREAPPEMRAQVFTTAASIKIAGIALGNAVAGPLAACSPAAGLAAAAGMQVVAAIAHPLWTGRKQLVR</sequence>
<organism evidence="7 8">
    <name type="scientific">Amycolatopsis echigonensis</name>
    <dbReference type="NCBI Taxonomy" id="2576905"/>
    <lineage>
        <taxon>Bacteria</taxon>
        <taxon>Bacillati</taxon>
        <taxon>Actinomycetota</taxon>
        <taxon>Actinomycetes</taxon>
        <taxon>Pseudonocardiales</taxon>
        <taxon>Pseudonocardiaceae</taxon>
        <taxon>Amycolatopsis</taxon>
    </lineage>
</organism>
<evidence type="ECO:0000313" key="8">
    <source>
        <dbReference type="Proteomes" id="UP000233750"/>
    </source>
</evidence>
<dbReference type="Pfam" id="PF07690">
    <property type="entry name" value="MFS_1"/>
    <property type="match status" value="1"/>
</dbReference>
<evidence type="ECO:0000256" key="5">
    <source>
        <dbReference type="ARBA" id="ARBA00023136"/>
    </source>
</evidence>
<name>A0A2N3WA24_9PSEU</name>
<evidence type="ECO:0000256" key="4">
    <source>
        <dbReference type="ARBA" id="ARBA00022989"/>
    </source>
</evidence>
<dbReference type="InterPro" id="IPR036259">
    <property type="entry name" value="MFS_trans_sf"/>
</dbReference>
<reference evidence="7 8" key="1">
    <citation type="submission" date="2017-12" db="EMBL/GenBank/DDBJ databases">
        <title>Sequencing the genomes of 1000 Actinobacteria strains.</title>
        <authorList>
            <person name="Klenk H.-P."/>
        </authorList>
    </citation>
    <scope>NUCLEOTIDE SEQUENCE [LARGE SCALE GENOMIC DNA]</scope>
    <source>
        <strain evidence="7 8">DSM 45165</strain>
    </source>
</reference>
<evidence type="ECO:0000256" key="3">
    <source>
        <dbReference type="ARBA" id="ARBA00022692"/>
    </source>
</evidence>
<dbReference type="InterPro" id="IPR011701">
    <property type="entry name" value="MFS"/>
</dbReference>
<dbReference type="OrthoDB" id="3690525at2"/>
<keyword evidence="8" id="KW-1185">Reference proteome</keyword>
<evidence type="ECO:0000313" key="7">
    <source>
        <dbReference type="EMBL" id="PKV90733.1"/>
    </source>
</evidence>
<dbReference type="GO" id="GO:0022857">
    <property type="term" value="F:transmembrane transporter activity"/>
    <property type="evidence" value="ECO:0007669"/>
    <property type="project" value="InterPro"/>
</dbReference>
<dbReference type="AlphaFoldDB" id="A0A2N3WA24"/>
<evidence type="ECO:0000256" key="2">
    <source>
        <dbReference type="ARBA" id="ARBA00022475"/>
    </source>
</evidence>
<dbReference type="Proteomes" id="UP000233750">
    <property type="component" value="Unassembled WGS sequence"/>
</dbReference>
<protein>
    <submittedName>
        <fullName evidence="7">MFS family arabinose efflux permease</fullName>
    </submittedName>
</protein>
<dbReference type="SUPFAM" id="SSF103473">
    <property type="entry name" value="MFS general substrate transporter"/>
    <property type="match status" value="1"/>
</dbReference>
<dbReference type="Gene3D" id="1.20.1250.20">
    <property type="entry name" value="MFS general substrate transporter like domains"/>
    <property type="match status" value="1"/>
</dbReference>
<feature type="transmembrane region" description="Helical" evidence="6">
    <location>
        <begin position="146"/>
        <end position="165"/>
    </location>
</feature>
<feature type="transmembrane region" description="Helical" evidence="6">
    <location>
        <begin position="106"/>
        <end position="125"/>
    </location>
</feature>
<dbReference type="EMBL" id="PJMY01000003">
    <property type="protein sequence ID" value="PKV90733.1"/>
    <property type="molecule type" value="Genomic_DNA"/>
</dbReference>
<keyword evidence="4 6" id="KW-1133">Transmembrane helix</keyword>
<evidence type="ECO:0000256" key="6">
    <source>
        <dbReference type="SAM" id="Phobius"/>
    </source>
</evidence>
<accession>A0A2N3WA24</accession>
<feature type="transmembrane region" description="Helical" evidence="6">
    <location>
        <begin position="35"/>
        <end position="68"/>
    </location>
</feature>
<comment type="caution">
    <text evidence="7">The sequence shown here is derived from an EMBL/GenBank/DDBJ whole genome shotgun (WGS) entry which is preliminary data.</text>
</comment>
<feature type="transmembrane region" description="Helical" evidence="6">
    <location>
        <begin position="220"/>
        <end position="240"/>
    </location>
</feature>
<keyword evidence="3 6" id="KW-0812">Transmembrane</keyword>
<keyword evidence="5 6" id="KW-0472">Membrane</keyword>
<feature type="transmembrane region" description="Helical" evidence="6">
    <location>
        <begin position="363"/>
        <end position="383"/>
    </location>
</feature>
<feature type="transmembrane region" description="Helical" evidence="6">
    <location>
        <begin position="246"/>
        <end position="265"/>
    </location>
</feature>
<gene>
    <name evidence="7" type="ORF">ATK30_1483</name>
</gene>
<dbReference type="GO" id="GO:0005886">
    <property type="term" value="C:plasma membrane"/>
    <property type="evidence" value="ECO:0007669"/>
    <property type="project" value="UniProtKB-SubCell"/>
</dbReference>
<feature type="transmembrane region" description="Helical" evidence="6">
    <location>
        <begin position="171"/>
        <end position="190"/>
    </location>
</feature>
<dbReference type="PANTHER" id="PTHR23513">
    <property type="entry name" value="INTEGRAL MEMBRANE EFFLUX PROTEIN-RELATED"/>
    <property type="match status" value="1"/>
</dbReference>
<proteinExistence type="predicted"/>
<evidence type="ECO:0000256" key="1">
    <source>
        <dbReference type="ARBA" id="ARBA00004651"/>
    </source>
</evidence>
<dbReference type="PANTHER" id="PTHR23513:SF11">
    <property type="entry name" value="STAPHYLOFERRIN A TRANSPORTER"/>
    <property type="match status" value="1"/>
</dbReference>
<feature type="transmembrane region" description="Helical" evidence="6">
    <location>
        <begin position="277"/>
        <end position="295"/>
    </location>
</feature>